<evidence type="ECO:0000259" key="5">
    <source>
        <dbReference type="Pfam" id="PF13193"/>
    </source>
</evidence>
<dbReference type="Pfam" id="PF13193">
    <property type="entry name" value="AMP-binding_C"/>
    <property type="match status" value="1"/>
</dbReference>
<dbReference type="InterPro" id="IPR045851">
    <property type="entry name" value="AMP-bd_C_sf"/>
</dbReference>
<proteinExistence type="inferred from homology"/>
<evidence type="ECO:0000256" key="1">
    <source>
        <dbReference type="ARBA" id="ARBA00006432"/>
    </source>
</evidence>
<reference evidence="6" key="1">
    <citation type="submission" date="2018-05" db="EMBL/GenBank/DDBJ databases">
        <authorList>
            <person name="Lanie J.A."/>
            <person name="Ng W.-L."/>
            <person name="Kazmierczak K.M."/>
            <person name="Andrzejewski T.M."/>
            <person name="Davidsen T.M."/>
            <person name="Wayne K.J."/>
            <person name="Tettelin H."/>
            <person name="Glass J.I."/>
            <person name="Rusch D."/>
            <person name="Podicherti R."/>
            <person name="Tsui H.-C.T."/>
            <person name="Winkler M.E."/>
        </authorList>
    </citation>
    <scope>NUCLEOTIDE SEQUENCE</scope>
    <source>
        <strain evidence="6">ZC4RG45</strain>
    </source>
</reference>
<feature type="domain" description="AMP-binding enzyme C-terminal" evidence="5">
    <location>
        <begin position="428"/>
        <end position="503"/>
    </location>
</feature>
<dbReference type="InterPro" id="IPR042099">
    <property type="entry name" value="ANL_N_sf"/>
</dbReference>
<dbReference type="STRING" id="1111738.GCA_000427905_03129"/>
<dbReference type="Pfam" id="PF00501">
    <property type="entry name" value="AMP-binding"/>
    <property type="match status" value="1"/>
</dbReference>
<accession>A0A2W4J686</accession>
<dbReference type="PANTHER" id="PTHR43201:SF5">
    <property type="entry name" value="MEDIUM-CHAIN ACYL-COA LIGASE ACSF2, MITOCHONDRIAL"/>
    <property type="match status" value="1"/>
</dbReference>
<dbReference type="InterPro" id="IPR000873">
    <property type="entry name" value="AMP-dep_synth/lig_dom"/>
</dbReference>
<evidence type="ECO:0000259" key="4">
    <source>
        <dbReference type="Pfam" id="PF00501"/>
    </source>
</evidence>
<keyword evidence="2" id="KW-0436">Ligase</keyword>
<dbReference type="GO" id="GO:0006631">
    <property type="term" value="P:fatty acid metabolic process"/>
    <property type="evidence" value="ECO:0007669"/>
    <property type="project" value="TreeGrafter"/>
</dbReference>
<gene>
    <name evidence="6" type="ORF">DIU77_13555</name>
</gene>
<protein>
    <submittedName>
        <fullName evidence="6">Acyl-CoA synthetase</fullName>
    </submittedName>
</protein>
<feature type="domain" description="AMP-dependent synthetase/ligase" evidence="4">
    <location>
        <begin position="24"/>
        <end position="380"/>
    </location>
</feature>
<dbReference type="AlphaFoldDB" id="A0A2W4J686"/>
<dbReference type="PANTHER" id="PTHR43201">
    <property type="entry name" value="ACYL-COA SYNTHETASE"/>
    <property type="match status" value="1"/>
</dbReference>
<comment type="caution">
    <text evidence="6">The sequence shown here is derived from an EMBL/GenBank/DDBJ whole genome shotgun (WGS) entry which is preliminary data.</text>
</comment>
<dbReference type="EMBL" id="QGUI01000548">
    <property type="protein sequence ID" value="PZM94770.1"/>
    <property type="molecule type" value="Genomic_DNA"/>
</dbReference>
<organism evidence="6">
    <name type="scientific">Thermocrispum agreste</name>
    <dbReference type="NCBI Taxonomy" id="37925"/>
    <lineage>
        <taxon>Bacteria</taxon>
        <taxon>Bacillati</taxon>
        <taxon>Actinomycetota</taxon>
        <taxon>Actinomycetes</taxon>
        <taxon>Pseudonocardiales</taxon>
        <taxon>Pseudonocardiaceae</taxon>
        <taxon>Thermocrispum</taxon>
    </lineage>
</organism>
<evidence type="ECO:0000256" key="2">
    <source>
        <dbReference type="ARBA" id="ARBA00022598"/>
    </source>
</evidence>
<dbReference type="InterPro" id="IPR025110">
    <property type="entry name" value="AMP-bd_C"/>
</dbReference>
<sequence>MTGDGAELRARRRAVPNTSELASTAAARDPEGLALVDAATGRSMTWADFDGAVSAEAARLAGVGLQQGDRVAVCLPSSIDCAVAMLGAVRAGGIVVPASPHEPDEDLRRILEHSGSRFLISGRTDGDVPVERVLEPPAARPGADTVATATPVGSGEDIALLCYTTAARGQARGVMLSHRALLANVEQMAAIDPAPVTAIDRVLVAVPLFHVYGFGPGLLQCIRAGATAVIADHTDGRAALAACTQHHVSVVLGVPAMYAELAALPADELRSGLASVRLLISGAAALRPNVLTAIEQATGLGVYDGYGLTQAAPMLASTLVTGRPKPNSVGRALPGVELRLVSDAPTPDDEADEVLADLSDTDGDTGMVAVRGPNLFSGYWPDGVGGPDDDGWFQTADIGYLDADGDLHLVDRVDDTIVVSGFPVYPHEVEEVVAELPQVAEVAVVGVLDDHTGEAVKAVVVPGPGSTLSEQQVIEHCAQKLPRYKVPIAVEFSGQLPHTVTGKLYRTKLR</sequence>
<evidence type="ECO:0000256" key="3">
    <source>
        <dbReference type="SAM" id="MobiDB-lite"/>
    </source>
</evidence>
<comment type="similarity">
    <text evidence="1">Belongs to the ATP-dependent AMP-binding enzyme family.</text>
</comment>
<dbReference type="Gene3D" id="3.30.300.30">
    <property type="match status" value="1"/>
</dbReference>
<name>A0A2W4J686_9PSEU</name>
<feature type="region of interest" description="Disordered" evidence="3">
    <location>
        <begin position="1"/>
        <end position="24"/>
    </location>
</feature>
<dbReference type="GO" id="GO:0031956">
    <property type="term" value="F:medium-chain fatty acid-CoA ligase activity"/>
    <property type="evidence" value="ECO:0007669"/>
    <property type="project" value="TreeGrafter"/>
</dbReference>
<dbReference type="Gene3D" id="3.40.50.12780">
    <property type="entry name" value="N-terminal domain of ligase-like"/>
    <property type="match status" value="1"/>
</dbReference>
<evidence type="ECO:0000313" key="6">
    <source>
        <dbReference type="EMBL" id="PZM94770.1"/>
    </source>
</evidence>
<dbReference type="SUPFAM" id="SSF56801">
    <property type="entry name" value="Acetyl-CoA synthetase-like"/>
    <property type="match status" value="1"/>
</dbReference>